<feature type="transmembrane region" description="Helical" evidence="3">
    <location>
        <begin position="68"/>
        <end position="90"/>
    </location>
</feature>
<keyword evidence="3" id="KW-1133">Transmembrane helix</keyword>
<dbReference type="InterPro" id="IPR000620">
    <property type="entry name" value="EamA_dom"/>
</dbReference>
<keyword evidence="3" id="KW-0812">Transmembrane</keyword>
<dbReference type="Proteomes" id="UP000077271">
    <property type="component" value="Unassembled WGS sequence"/>
</dbReference>
<evidence type="ECO:0000313" key="6">
    <source>
        <dbReference type="Proteomes" id="UP000077271"/>
    </source>
</evidence>
<gene>
    <name evidence="5" type="ORF">AWH48_18275</name>
</gene>
<organism evidence="5 6">
    <name type="scientific">Domibacillus aminovorans</name>
    <dbReference type="NCBI Taxonomy" id="29332"/>
    <lineage>
        <taxon>Bacteria</taxon>
        <taxon>Bacillati</taxon>
        <taxon>Bacillota</taxon>
        <taxon>Bacilli</taxon>
        <taxon>Bacillales</taxon>
        <taxon>Bacillaceae</taxon>
        <taxon>Domibacillus</taxon>
    </lineage>
</organism>
<feature type="transmembrane region" description="Helical" evidence="3">
    <location>
        <begin position="33"/>
        <end position="53"/>
    </location>
</feature>
<dbReference type="Pfam" id="PF00892">
    <property type="entry name" value="EamA"/>
    <property type="match status" value="1"/>
</dbReference>
<keyword evidence="3" id="KW-0472">Membrane</keyword>
<dbReference type="OrthoDB" id="2294582at2"/>
<evidence type="ECO:0000256" key="3">
    <source>
        <dbReference type="SAM" id="Phobius"/>
    </source>
</evidence>
<sequence>MSLSLYLPLALAVLSFVLYNVFQKSIAPNADPYLSLIVTYMVAGITAAIAYLVSKGGSISVFQDFRQLNWATFALGFAVVGVELGFLFAYRNGWNIGVASLLVNVSVALILIPVGLLFFREHIAPANYIGIVLCIVGLILVAKN</sequence>
<feature type="domain" description="EamA" evidence="4">
    <location>
        <begin position="9"/>
        <end position="141"/>
    </location>
</feature>
<evidence type="ECO:0000313" key="5">
    <source>
        <dbReference type="EMBL" id="OAH58323.1"/>
    </source>
</evidence>
<dbReference type="AlphaFoldDB" id="A0A177KYA5"/>
<evidence type="ECO:0000256" key="1">
    <source>
        <dbReference type="ARBA" id="ARBA00004127"/>
    </source>
</evidence>
<name>A0A177KYA5_9BACI</name>
<evidence type="ECO:0000256" key="2">
    <source>
        <dbReference type="ARBA" id="ARBA00007362"/>
    </source>
</evidence>
<reference evidence="5 6" key="1">
    <citation type="submission" date="2016-01" db="EMBL/GenBank/DDBJ databases">
        <title>Investigation of taxonomic status of Bacillus aminovorans.</title>
        <authorList>
            <person name="Verma A."/>
            <person name="Pal Y."/>
            <person name="Krishnamurthi S."/>
        </authorList>
    </citation>
    <scope>NUCLEOTIDE SEQUENCE [LARGE SCALE GENOMIC DNA]</scope>
    <source>
        <strain evidence="5 6">DSM 4337</strain>
    </source>
</reference>
<protein>
    <recommendedName>
        <fullName evidence="4">EamA domain-containing protein</fullName>
    </recommendedName>
</protein>
<dbReference type="RefSeq" id="WP_018394274.1">
    <property type="nucleotide sequence ID" value="NZ_LQWZ01000010.1"/>
</dbReference>
<proteinExistence type="inferred from homology"/>
<comment type="subcellular location">
    <subcellularLocation>
        <location evidence="1">Endomembrane system</location>
        <topology evidence="1">Multi-pass membrane protein</topology>
    </subcellularLocation>
</comment>
<dbReference type="GO" id="GO:0016020">
    <property type="term" value="C:membrane"/>
    <property type="evidence" value="ECO:0007669"/>
    <property type="project" value="InterPro"/>
</dbReference>
<evidence type="ECO:0000259" key="4">
    <source>
        <dbReference type="Pfam" id="PF00892"/>
    </source>
</evidence>
<comment type="similarity">
    <text evidence="2">Belongs to the EamA transporter family.</text>
</comment>
<feature type="transmembrane region" description="Helical" evidence="3">
    <location>
        <begin position="96"/>
        <end position="119"/>
    </location>
</feature>
<comment type="caution">
    <text evidence="5">The sequence shown here is derived from an EMBL/GenBank/DDBJ whole genome shotgun (WGS) entry which is preliminary data.</text>
</comment>
<dbReference type="SUPFAM" id="SSF103481">
    <property type="entry name" value="Multidrug resistance efflux transporter EmrE"/>
    <property type="match status" value="1"/>
</dbReference>
<dbReference type="InterPro" id="IPR037185">
    <property type="entry name" value="EmrE-like"/>
</dbReference>
<feature type="transmembrane region" description="Helical" evidence="3">
    <location>
        <begin position="126"/>
        <end position="142"/>
    </location>
</feature>
<dbReference type="EMBL" id="LQWZ01000010">
    <property type="protein sequence ID" value="OAH58323.1"/>
    <property type="molecule type" value="Genomic_DNA"/>
</dbReference>
<accession>A0A177KYA5</accession>